<dbReference type="Proteomes" id="UP000193963">
    <property type="component" value="Unassembled WGS sequence"/>
</dbReference>
<dbReference type="Pfam" id="PF07449">
    <property type="entry name" value="HyaE"/>
    <property type="match status" value="1"/>
</dbReference>
<gene>
    <name evidence="2" type="ORF">PSM7751_02112</name>
</gene>
<accession>A0A1X6ZAY2</accession>
<evidence type="ECO:0000313" key="2">
    <source>
        <dbReference type="EMBL" id="SLN45727.1"/>
    </source>
</evidence>
<comment type="similarity">
    <text evidence="1">Belongs to the HupG/HyaE family.</text>
</comment>
<dbReference type="OrthoDB" id="6560050at2"/>
<dbReference type="InterPro" id="IPR010893">
    <property type="entry name" value="NiFe-hyd_mat_HyaE"/>
</dbReference>
<evidence type="ECO:0000313" key="3">
    <source>
        <dbReference type="Proteomes" id="UP000193963"/>
    </source>
</evidence>
<dbReference type="RefSeq" id="WP_085888176.1">
    <property type="nucleotide sequence ID" value="NZ_FWFN01000004.1"/>
</dbReference>
<dbReference type="Gene3D" id="3.40.30.10">
    <property type="entry name" value="Glutaredoxin"/>
    <property type="match status" value="1"/>
</dbReference>
<dbReference type="EMBL" id="FWFN01000004">
    <property type="protein sequence ID" value="SLN45727.1"/>
    <property type="molecule type" value="Genomic_DNA"/>
</dbReference>
<reference evidence="2 3" key="1">
    <citation type="submission" date="2017-03" db="EMBL/GenBank/DDBJ databases">
        <authorList>
            <person name="Afonso C.L."/>
            <person name="Miller P.J."/>
            <person name="Scott M.A."/>
            <person name="Spackman E."/>
            <person name="Goraichik I."/>
            <person name="Dimitrov K.M."/>
            <person name="Suarez D.L."/>
            <person name="Swayne D.E."/>
        </authorList>
    </citation>
    <scope>NUCLEOTIDE SEQUENCE [LARGE SCALE GENOMIC DNA]</scope>
    <source>
        <strain evidence="2 3">CECT 7751</strain>
    </source>
</reference>
<dbReference type="AlphaFoldDB" id="A0A1X6ZAY2"/>
<protein>
    <submittedName>
        <fullName evidence="2">Hydrogenase-1 expression protein HyaE</fullName>
    </submittedName>
</protein>
<name>A0A1X6ZAY2_9RHOB</name>
<sequence>MTHPLVTRLTEEFGFPAFDDRVAFDAWRDRPGVQVAFVPGDAARNLETPDVAVILPELHMTFQRAFVVCVVGDGIERELRNETGVLKTPSLIFFRDGICLGGIARVRDWDDYMARIPRFLAARPAAEAPAVPTPAA</sequence>
<dbReference type="InterPro" id="IPR036249">
    <property type="entry name" value="Thioredoxin-like_sf"/>
</dbReference>
<organism evidence="2 3">
    <name type="scientific">Pseudooceanicola marinus</name>
    <dbReference type="NCBI Taxonomy" id="396013"/>
    <lineage>
        <taxon>Bacteria</taxon>
        <taxon>Pseudomonadati</taxon>
        <taxon>Pseudomonadota</taxon>
        <taxon>Alphaproteobacteria</taxon>
        <taxon>Rhodobacterales</taxon>
        <taxon>Paracoccaceae</taxon>
        <taxon>Pseudooceanicola</taxon>
    </lineage>
</organism>
<keyword evidence="3" id="KW-1185">Reference proteome</keyword>
<evidence type="ECO:0000256" key="1">
    <source>
        <dbReference type="ARBA" id="ARBA00009004"/>
    </source>
</evidence>
<proteinExistence type="inferred from homology"/>
<dbReference type="CDD" id="cd02965">
    <property type="entry name" value="HyaE"/>
    <property type="match status" value="1"/>
</dbReference>
<dbReference type="SUPFAM" id="SSF52833">
    <property type="entry name" value="Thioredoxin-like"/>
    <property type="match status" value="1"/>
</dbReference>